<dbReference type="EMBL" id="GBRH01270281">
    <property type="protein sequence ID" value="JAD27614.1"/>
    <property type="molecule type" value="Transcribed_RNA"/>
</dbReference>
<proteinExistence type="predicted"/>
<feature type="compositionally biased region" description="Basic and acidic residues" evidence="1">
    <location>
        <begin position="24"/>
        <end position="33"/>
    </location>
</feature>
<evidence type="ECO:0000313" key="2">
    <source>
        <dbReference type="EMBL" id="JAD27614.1"/>
    </source>
</evidence>
<protein>
    <submittedName>
        <fullName evidence="2">Uncharacterized protein</fullName>
    </submittedName>
</protein>
<feature type="compositionally biased region" description="Polar residues" evidence="1">
    <location>
        <begin position="37"/>
        <end position="51"/>
    </location>
</feature>
<accession>A0A0A8YM44</accession>
<evidence type="ECO:0000256" key="1">
    <source>
        <dbReference type="SAM" id="MobiDB-lite"/>
    </source>
</evidence>
<feature type="region of interest" description="Disordered" evidence="1">
    <location>
        <begin position="20"/>
        <end position="51"/>
    </location>
</feature>
<dbReference type="AlphaFoldDB" id="A0A0A8YM44"/>
<reference evidence="2" key="1">
    <citation type="submission" date="2014-09" db="EMBL/GenBank/DDBJ databases">
        <authorList>
            <person name="Magalhaes I.L.F."/>
            <person name="Oliveira U."/>
            <person name="Santos F.R."/>
            <person name="Vidigal T.H.D.A."/>
            <person name="Brescovit A.D."/>
            <person name="Santos A.J."/>
        </authorList>
    </citation>
    <scope>NUCLEOTIDE SEQUENCE</scope>
    <source>
        <tissue evidence="2">Shoot tissue taken approximately 20 cm above the soil surface</tissue>
    </source>
</reference>
<reference evidence="2" key="2">
    <citation type="journal article" date="2015" name="Data Brief">
        <title>Shoot transcriptome of the giant reed, Arundo donax.</title>
        <authorList>
            <person name="Barrero R.A."/>
            <person name="Guerrero F.D."/>
            <person name="Moolhuijzen P."/>
            <person name="Goolsby J.A."/>
            <person name="Tidwell J."/>
            <person name="Bellgard S.E."/>
            <person name="Bellgard M.I."/>
        </authorList>
    </citation>
    <scope>NUCLEOTIDE SEQUENCE</scope>
    <source>
        <tissue evidence="2">Shoot tissue taken approximately 20 cm above the soil surface</tissue>
    </source>
</reference>
<sequence>MKRNALILTEHTYKAHNSNCNDSSYKHNQETKRRINSSDYYCTPNTHGTIR</sequence>
<name>A0A0A8YM44_ARUDO</name>
<organism evidence="2">
    <name type="scientific">Arundo donax</name>
    <name type="common">Giant reed</name>
    <name type="synonym">Donax arundinaceus</name>
    <dbReference type="NCBI Taxonomy" id="35708"/>
    <lineage>
        <taxon>Eukaryota</taxon>
        <taxon>Viridiplantae</taxon>
        <taxon>Streptophyta</taxon>
        <taxon>Embryophyta</taxon>
        <taxon>Tracheophyta</taxon>
        <taxon>Spermatophyta</taxon>
        <taxon>Magnoliopsida</taxon>
        <taxon>Liliopsida</taxon>
        <taxon>Poales</taxon>
        <taxon>Poaceae</taxon>
        <taxon>PACMAD clade</taxon>
        <taxon>Arundinoideae</taxon>
        <taxon>Arundineae</taxon>
        <taxon>Arundo</taxon>
    </lineage>
</organism>